<dbReference type="AlphaFoldDB" id="A0A6H5I236"/>
<accession>A0A6H5I236</accession>
<name>A0A6H5I236_9HYME</name>
<keyword evidence="3" id="KW-1185">Reference proteome</keyword>
<proteinExistence type="predicted"/>
<protein>
    <submittedName>
        <fullName evidence="2">Uncharacterized protein</fullName>
    </submittedName>
</protein>
<evidence type="ECO:0000313" key="3">
    <source>
        <dbReference type="Proteomes" id="UP000479190"/>
    </source>
</evidence>
<feature type="compositionally biased region" description="Basic and acidic residues" evidence="1">
    <location>
        <begin position="51"/>
        <end position="62"/>
    </location>
</feature>
<organism evidence="2 3">
    <name type="scientific">Trichogramma brassicae</name>
    <dbReference type="NCBI Taxonomy" id="86971"/>
    <lineage>
        <taxon>Eukaryota</taxon>
        <taxon>Metazoa</taxon>
        <taxon>Ecdysozoa</taxon>
        <taxon>Arthropoda</taxon>
        <taxon>Hexapoda</taxon>
        <taxon>Insecta</taxon>
        <taxon>Pterygota</taxon>
        <taxon>Neoptera</taxon>
        <taxon>Endopterygota</taxon>
        <taxon>Hymenoptera</taxon>
        <taxon>Apocrita</taxon>
        <taxon>Proctotrupomorpha</taxon>
        <taxon>Chalcidoidea</taxon>
        <taxon>Trichogrammatidae</taxon>
        <taxon>Trichogramma</taxon>
    </lineage>
</organism>
<feature type="non-terminal residue" evidence="2">
    <location>
        <position position="1"/>
    </location>
</feature>
<dbReference type="Proteomes" id="UP000479190">
    <property type="component" value="Unassembled WGS sequence"/>
</dbReference>
<feature type="region of interest" description="Disordered" evidence="1">
    <location>
        <begin position="128"/>
        <end position="170"/>
    </location>
</feature>
<sequence>VKTSEPLPQRALESEPTHQLEDAIGPSAAEEEVGAASPDSTAQRRTHSSRARTEEELERRPPDSTGDYLHLIPSRFTHAIDIYKTCSWSSRWRRVELSNLSYYYISGIVEEKEKGAKKFKRLEREREAARIRSQQAISPAEPPASTDSEEPPLRKKRQAPETPTAPPRPTLPIYLLFARACFKGLKVRRNKQK</sequence>
<evidence type="ECO:0000313" key="2">
    <source>
        <dbReference type="EMBL" id="CAB0029893.1"/>
    </source>
</evidence>
<reference evidence="2 3" key="1">
    <citation type="submission" date="2020-02" db="EMBL/GenBank/DDBJ databases">
        <authorList>
            <person name="Ferguson B K."/>
        </authorList>
    </citation>
    <scope>NUCLEOTIDE SEQUENCE [LARGE SCALE GENOMIC DNA]</scope>
</reference>
<dbReference type="EMBL" id="CADCXV010000367">
    <property type="protein sequence ID" value="CAB0029893.1"/>
    <property type="molecule type" value="Genomic_DNA"/>
</dbReference>
<feature type="compositionally biased region" description="Basic and acidic residues" evidence="1">
    <location>
        <begin position="12"/>
        <end position="21"/>
    </location>
</feature>
<gene>
    <name evidence="2" type="ORF">TBRA_LOCUS1917</name>
</gene>
<evidence type="ECO:0000256" key="1">
    <source>
        <dbReference type="SAM" id="MobiDB-lite"/>
    </source>
</evidence>
<feature type="region of interest" description="Disordered" evidence="1">
    <location>
        <begin position="1"/>
        <end position="68"/>
    </location>
</feature>